<evidence type="ECO:0000256" key="5">
    <source>
        <dbReference type="ARBA" id="ARBA00010441"/>
    </source>
</evidence>
<evidence type="ECO:0000256" key="9">
    <source>
        <dbReference type="ARBA" id="ARBA00022723"/>
    </source>
</evidence>
<name>A0A6P5KT10_PHACI</name>
<dbReference type="Proteomes" id="UP000515140">
    <property type="component" value="Unplaced"/>
</dbReference>
<evidence type="ECO:0000256" key="10">
    <source>
        <dbReference type="ARBA" id="ARBA00022824"/>
    </source>
</evidence>
<evidence type="ECO:0000256" key="15">
    <source>
        <dbReference type="ARBA" id="ARBA00023098"/>
    </source>
</evidence>
<comment type="pathway">
    <text evidence="20">Phospholipid metabolism; phosphatidylethanolamine biosynthesis; phosphatidylethanolamine from ethanolamine: step 3/3.</text>
</comment>
<organism evidence="29 30">
    <name type="scientific">Phascolarctos cinereus</name>
    <name type="common">Koala</name>
    <dbReference type="NCBI Taxonomy" id="38626"/>
    <lineage>
        <taxon>Eukaryota</taxon>
        <taxon>Metazoa</taxon>
        <taxon>Chordata</taxon>
        <taxon>Craniata</taxon>
        <taxon>Vertebrata</taxon>
        <taxon>Euteleostomi</taxon>
        <taxon>Mammalia</taxon>
        <taxon>Metatheria</taxon>
        <taxon>Diprotodontia</taxon>
        <taxon>Phascolarctidae</taxon>
        <taxon>Phascolarctos</taxon>
    </lineage>
</organism>
<accession>A0A6P5KT10</accession>
<keyword evidence="9" id="KW-0479">Metal-binding</keyword>
<dbReference type="Gene3D" id="1.20.120.1760">
    <property type="match status" value="1"/>
</dbReference>
<keyword evidence="17" id="KW-0594">Phospholipid biosynthesis</keyword>
<comment type="function">
    <text evidence="24">Ethanolaminephosphotransferase that catalyzes the transfer of phosphoethanolamine (PE) from CDP-ethanolamine to lipid acceptors, the final step in the synthesis of PE via the 'Kennedy' pathway. PE is the second most abundant phospholipid of membranes in mammals and is involved in various membrane-related cellular processes. The enzyme is critical for the synthesis of several PE species and also catalyzes the synthesis of plasmanyl-PE, a lipid required for proper myelination and neurodevelopment, from 1-alkyl-2-acylglycerol.</text>
</comment>
<keyword evidence="29" id="KW-1185">Reference proteome</keyword>
<feature type="transmembrane region" description="Helical" evidence="28">
    <location>
        <begin position="321"/>
        <end position="340"/>
    </location>
</feature>
<dbReference type="EC" id="2.7.8.1" evidence="21"/>
<comment type="similarity">
    <text evidence="5 27">Belongs to the CDP-alcohol phosphatidyltransferase class-I family.</text>
</comment>
<evidence type="ECO:0000256" key="1">
    <source>
        <dbReference type="ARBA" id="ARBA00001936"/>
    </source>
</evidence>
<keyword evidence="16 28" id="KW-0472">Membrane</keyword>
<dbReference type="GeneID" id="110212513"/>
<evidence type="ECO:0000256" key="17">
    <source>
        <dbReference type="ARBA" id="ARBA00023209"/>
    </source>
</evidence>
<dbReference type="OMA" id="RINCFHI"/>
<protein>
    <recommendedName>
        <fullName evidence="25">Ethanolaminephosphotransferase 1</fullName>
        <ecNumber evidence="21">2.7.8.1</ecNumber>
    </recommendedName>
    <alternativeName>
        <fullName evidence="26">Selenoprotein I</fullName>
    </alternativeName>
</protein>
<keyword evidence="12" id="KW-0712">Selenocysteine</keyword>
<comment type="cofactor">
    <cofactor evidence="1">
        <name>Mn(2+)</name>
        <dbReference type="ChEBI" id="CHEBI:29035"/>
    </cofactor>
</comment>
<dbReference type="InParanoid" id="A0A6P5KT10"/>
<feature type="transmembrane region" description="Helical" evidence="28">
    <location>
        <begin position="346"/>
        <end position="366"/>
    </location>
</feature>
<keyword evidence="19" id="KW-1208">Phospholipid metabolism</keyword>
<keyword evidence="15" id="KW-0443">Lipid metabolism</keyword>
<evidence type="ECO:0000256" key="19">
    <source>
        <dbReference type="ARBA" id="ARBA00023264"/>
    </source>
</evidence>
<evidence type="ECO:0000256" key="8">
    <source>
        <dbReference type="ARBA" id="ARBA00022692"/>
    </source>
</evidence>
<dbReference type="InterPro" id="IPR014472">
    <property type="entry name" value="CHOPT"/>
</dbReference>
<keyword evidence="6" id="KW-0444">Lipid biosynthesis</keyword>
<dbReference type="GO" id="GO:0046872">
    <property type="term" value="F:metal ion binding"/>
    <property type="evidence" value="ECO:0007669"/>
    <property type="project" value="UniProtKB-KW"/>
</dbReference>
<evidence type="ECO:0000256" key="4">
    <source>
        <dbReference type="ARBA" id="ARBA00005189"/>
    </source>
</evidence>
<evidence type="ECO:0000256" key="14">
    <source>
        <dbReference type="ARBA" id="ARBA00022990"/>
    </source>
</evidence>
<keyword evidence="8 28" id="KW-0812">Transmembrane</keyword>
<feature type="transmembrane region" description="Helical" evidence="28">
    <location>
        <begin position="291"/>
        <end position="309"/>
    </location>
</feature>
<comment type="subcellular location">
    <subcellularLocation>
        <location evidence="3">Endoplasmic reticulum membrane</location>
        <topology evidence="3">Multi-pass membrane protein</topology>
    </subcellularLocation>
</comment>
<evidence type="ECO:0000256" key="24">
    <source>
        <dbReference type="ARBA" id="ARBA00059224"/>
    </source>
</evidence>
<evidence type="ECO:0000256" key="13">
    <source>
        <dbReference type="ARBA" id="ARBA00022989"/>
    </source>
</evidence>
<evidence type="ECO:0000256" key="16">
    <source>
        <dbReference type="ARBA" id="ARBA00023136"/>
    </source>
</evidence>
<evidence type="ECO:0000256" key="28">
    <source>
        <dbReference type="SAM" id="Phobius"/>
    </source>
</evidence>
<feature type="transmembrane region" description="Helical" evidence="28">
    <location>
        <begin position="256"/>
        <end position="279"/>
    </location>
</feature>
<evidence type="ECO:0000256" key="20">
    <source>
        <dbReference type="ARBA" id="ARBA00037891"/>
    </source>
</evidence>
<dbReference type="InterPro" id="IPR000462">
    <property type="entry name" value="CDP-OH_P_trans"/>
</dbReference>
<dbReference type="KEGG" id="pcw:110212513"/>
<evidence type="ECO:0000256" key="18">
    <source>
        <dbReference type="ARBA" id="ARBA00023211"/>
    </source>
</evidence>
<reference evidence="30" key="1">
    <citation type="submission" date="2025-08" db="UniProtKB">
        <authorList>
            <consortium name="RefSeq"/>
        </authorList>
    </citation>
    <scope>IDENTIFICATION</scope>
    <source>
        <tissue evidence="30">Spleen</tissue>
    </source>
</reference>
<dbReference type="InterPro" id="IPR043130">
    <property type="entry name" value="CDP-OH_PTrfase_TM_dom"/>
</dbReference>
<dbReference type="GO" id="GO:0005794">
    <property type="term" value="C:Golgi apparatus"/>
    <property type="evidence" value="ECO:0007669"/>
    <property type="project" value="TreeGrafter"/>
</dbReference>
<dbReference type="GO" id="GO:0006646">
    <property type="term" value="P:phosphatidylethanolamine biosynthetic process"/>
    <property type="evidence" value="ECO:0007669"/>
    <property type="project" value="TreeGrafter"/>
</dbReference>
<feature type="transmembrane region" description="Helical" evidence="28">
    <location>
        <begin position="43"/>
        <end position="66"/>
    </location>
</feature>
<evidence type="ECO:0000256" key="23">
    <source>
        <dbReference type="ARBA" id="ARBA00052094"/>
    </source>
</evidence>
<feature type="transmembrane region" description="Helical" evidence="28">
    <location>
        <begin position="214"/>
        <end position="235"/>
    </location>
</feature>
<dbReference type="PANTHER" id="PTHR10414">
    <property type="entry name" value="ETHANOLAMINEPHOSPHOTRANSFERASE"/>
    <property type="match status" value="1"/>
</dbReference>
<evidence type="ECO:0000256" key="3">
    <source>
        <dbReference type="ARBA" id="ARBA00004477"/>
    </source>
</evidence>
<comment type="pathway">
    <text evidence="4">Lipid metabolism.</text>
</comment>
<dbReference type="PROSITE" id="PS00379">
    <property type="entry name" value="CDP_ALCOHOL_P_TRANSF"/>
    <property type="match status" value="1"/>
</dbReference>
<evidence type="ECO:0000256" key="26">
    <source>
        <dbReference type="ARBA" id="ARBA00083013"/>
    </source>
</evidence>
<dbReference type="GO" id="GO:0004307">
    <property type="term" value="F:ethanolaminephosphotransferase activity"/>
    <property type="evidence" value="ECO:0007669"/>
    <property type="project" value="UniProtKB-EC"/>
</dbReference>
<dbReference type="GO" id="GO:0005789">
    <property type="term" value="C:endoplasmic reticulum membrane"/>
    <property type="evidence" value="ECO:0007669"/>
    <property type="project" value="UniProtKB-SubCell"/>
</dbReference>
<proteinExistence type="inferred from homology"/>
<keyword evidence="11" id="KW-0460">Magnesium</keyword>
<evidence type="ECO:0000256" key="22">
    <source>
        <dbReference type="ARBA" id="ARBA00048120"/>
    </source>
</evidence>
<evidence type="ECO:0000313" key="29">
    <source>
        <dbReference type="Proteomes" id="UP000515140"/>
    </source>
</evidence>
<keyword evidence="13 28" id="KW-1133">Transmembrane helix</keyword>
<dbReference type="AlphaFoldDB" id="A0A6P5KT10"/>
<comment type="catalytic activity">
    <reaction evidence="23">
        <text>1-O-alkyl-2-acyl-sn-glycerol + CDP-ethanolamine = a 1-O-alkyl-2-acyl-sn-glycero-3-phosphoethanolamine + CMP + H(+)</text>
        <dbReference type="Rhea" id="RHEA:36187"/>
        <dbReference type="ChEBI" id="CHEBI:15378"/>
        <dbReference type="ChEBI" id="CHEBI:52595"/>
        <dbReference type="ChEBI" id="CHEBI:57876"/>
        <dbReference type="ChEBI" id="CHEBI:60377"/>
        <dbReference type="ChEBI" id="CHEBI:60520"/>
    </reaction>
    <physiologicalReaction direction="left-to-right" evidence="23">
        <dbReference type="Rhea" id="RHEA:36188"/>
    </physiologicalReaction>
</comment>
<feature type="transmembrane region" description="Helical" evidence="28">
    <location>
        <begin position="86"/>
        <end position="104"/>
    </location>
</feature>
<comment type="cofactor">
    <cofactor evidence="2">
        <name>Mg(2+)</name>
        <dbReference type="ChEBI" id="CHEBI:18420"/>
    </cofactor>
</comment>
<keyword evidence="14" id="KW-0007">Acetylation</keyword>
<dbReference type="RefSeq" id="XP_020848157.1">
    <property type="nucleotide sequence ID" value="XM_020992498.1"/>
</dbReference>
<evidence type="ECO:0000256" key="6">
    <source>
        <dbReference type="ARBA" id="ARBA00022516"/>
    </source>
</evidence>
<gene>
    <name evidence="30" type="primary">LOC110212513</name>
</gene>
<dbReference type="InterPro" id="IPR048254">
    <property type="entry name" value="CDP_ALCOHOL_P_TRANSF_CS"/>
</dbReference>
<dbReference type="PIRSF" id="PIRSF015665">
    <property type="entry name" value="CHOPT"/>
    <property type="match status" value="1"/>
</dbReference>
<evidence type="ECO:0000256" key="2">
    <source>
        <dbReference type="ARBA" id="ARBA00001946"/>
    </source>
</evidence>
<evidence type="ECO:0000256" key="25">
    <source>
        <dbReference type="ARBA" id="ARBA00070294"/>
    </source>
</evidence>
<evidence type="ECO:0000313" key="30">
    <source>
        <dbReference type="RefSeq" id="XP_020848157.1"/>
    </source>
</evidence>
<evidence type="ECO:0000256" key="12">
    <source>
        <dbReference type="ARBA" id="ARBA00022933"/>
    </source>
</evidence>
<evidence type="ECO:0000256" key="7">
    <source>
        <dbReference type="ARBA" id="ARBA00022679"/>
    </source>
</evidence>
<comment type="catalytic activity">
    <reaction evidence="22">
        <text>CDP-ethanolamine + a 1,2-diacyl-sn-glycerol = a 1,2-diacyl-sn-glycero-3-phosphoethanolamine + CMP + H(+)</text>
        <dbReference type="Rhea" id="RHEA:32943"/>
        <dbReference type="ChEBI" id="CHEBI:15378"/>
        <dbReference type="ChEBI" id="CHEBI:17815"/>
        <dbReference type="ChEBI" id="CHEBI:57876"/>
        <dbReference type="ChEBI" id="CHEBI:60377"/>
        <dbReference type="ChEBI" id="CHEBI:64612"/>
        <dbReference type="EC" id="2.7.8.1"/>
    </reaction>
    <physiologicalReaction direction="left-to-right" evidence="22">
        <dbReference type="Rhea" id="RHEA:32944"/>
    </physiologicalReaction>
</comment>
<evidence type="ECO:0000256" key="11">
    <source>
        <dbReference type="ARBA" id="ARBA00022842"/>
    </source>
</evidence>
<dbReference type="PANTHER" id="PTHR10414:SF35">
    <property type="entry name" value="SELENOPROTEIN I"/>
    <property type="match status" value="1"/>
</dbReference>
<evidence type="ECO:0000256" key="21">
    <source>
        <dbReference type="ARBA" id="ARBA00038986"/>
    </source>
</evidence>
<evidence type="ECO:0000256" key="27">
    <source>
        <dbReference type="RuleBase" id="RU003750"/>
    </source>
</evidence>
<dbReference type="FunFam" id="1.20.120.1760:FF:000006">
    <property type="entry name" value="Putative ethanolaminephosphotransferase 1"/>
    <property type="match status" value="1"/>
</dbReference>
<feature type="transmembrane region" description="Helical" evidence="28">
    <location>
        <begin position="184"/>
        <end position="208"/>
    </location>
</feature>
<keyword evidence="10" id="KW-0256">Endoplasmic reticulum</keyword>
<keyword evidence="7 27" id="KW-0808">Transferase</keyword>
<keyword evidence="18" id="KW-0464">Manganese</keyword>
<sequence length="386" mass="43702">MLQLRYVTEEQLAGFDQYQYSAVDTNPLSVYVMQHLWNRIVKIVPLWIAPNLLTFSGFLLLLINYFVLCFYDWDYTASGSRLIPNWVWWFAALSTFSAYALDSIDGKHARRTQSSSPLGELFDHGLDSWATSLFTISWFSVCASPGGSSGLSEHTMFLFLSIVLLNFMLSHWEKYNTGVLFLPWGYDLSQVTLVAGYLLTAIVGVEIWHKPLVFGYYVTTVSLTLIIACSIFLSLPQTLYNIYTAYQRKTLKQDSLYEALLPLVSPALLFSLLTVWVALSPCNILIKQPRLFLFMVGVAFSSVACRVIVCQMSNTRSESFHYLLFPLALVVFAAVTGLLGRLEESVFMAFTALTTMAHVHYGVCVGRQLSQHLNIHIFSMKKRAQE</sequence>
<dbReference type="Pfam" id="PF01066">
    <property type="entry name" value="CDP-OH_P_transf"/>
    <property type="match status" value="1"/>
</dbReference>